<dbReference type="EMBL" id="JBHSFN010000032">
    <property type="protein sequence ID" value="MFC4591422.1"/>
    <property type="molecule type" value="Genomic_DNA"/>
</dbReference>
<protein>
    <submittedName>
        <fullName evidence="3">CU044_5270 family protein</fullName>
    </submittedName>
</protein>
<gene>
    <name evidence="3" type="ORF">ACFO8L_35380</name>
</gene>
<feature type="compositionally biased region" description="Polar residues" evidence="1">
    <location>
        <begin position="355"/>
        <end position="366"/>
    </location>
</feature>
<keyword evidence="2" id="KW-0472">Membrane</keyword>
<evidence type="ECO:0000313" key="3">
    <source>
        <dbReference type="EMBL" id="MFC4591422.1"/>
    </source>
</evidence>
<comment type="caution">
    <text evidence="3">The sequence shown here is derived from an EMBL/GenBank/DDBJ whole genome shotgun (WGS) entry which is preliminary data.</text>
</comment>
<organism evidence="3 4">
    <name type="scientific">Sphaerisporangium corydalis</name>
    <dbReference type="NCBI Taxonomy" id="1441875"/>
    <lineage>
        <taxon>Bacteria</taxon>
        <taxon>Bacillati</taxon>
        <taxon>Actinomycetota</taxon>
        <taxon>Actinomycetes</taxon>
        <taxon>Streptosporangiales</taxon>
        <taxon>Streptosporangiaceae</taxon>
        <taxon>Sphaerisporangium</taxon>
    </lineage>
</organism>
<name>A0ABV9EP37_9ACTN</name>
<keyword evidence="4" id="KW-1185">Reference proteome</keyword>
<keyword evidence="2" id="KW-0812">Transmembrane</keyword>
<evidence type="ECO:0000256" key="2">
    <source>
        <dbReference type="SAM" id="Phobius"/>
    </source>
</evidence>
<feature type="transmembrane region" description="Helical" evidence="2">
    <location>
        <begin position="44"/>
        <end position="66"/>
    </location>
</feature>
<dbReference type="InterPro" id="IPR047789">
    <property type="entry name" value="CU044_5270-like"/>
</dbReference>
<reference evidence="4" key="1">
    <citation type="journal article" date="2019" name="Int. J. Syst. Evol. Microbiol.">
        <title>The Global Catalogue of Microorganisms (GCM) 10K type strain sequencing project: providing services to taxonomists for standard genome sequencing and annotation.</title>
        <authorList>
            <consortium name="The Broad Institute Genomics Platform"/>
            <consortium name="The Broad Institute Genome Sequencing Center for Infectious Disease"/>
            <person name="Wu L."/>
            <person name="Ma J."/>
        </authorList>
    </citation>
    <scope>NUCLEOTIDE SEQUENCE [LARGE SCALE GENOMIC DNA]</scope>
    <source>
        <strain evidence="4">CCUG 49560</strain>
    </source>
</reference>
<proteinExistence type="predicted"/>
<dbReference type="RefSeq" id="WP_262844790.1">
    <property type="nucleotide sequence ID" value="NZ_JANZYP010000033.1"/>
</dbReference>
<evidence type="ECO:0000256" key="1">
    <source>
        <dbReference type="SAM" id="MobiDB-lite"/>
    </source>
</evidence>
<accession>A0ABV9EP37</accession>
<feature type="region of interest" description="Disordered" evidence="1">
    <location>
        <begin position="330"/>
        <end position="366"/>
    </location>
</feature>
<dbReference type="NCBIfam" id="NF038083">
    <property type="entry name" value="CU044_5270_fam"/>
    <property type="match status" value="1"/>
</dbReference>
<evidence type="ECO:0000313" key="4">
    <source>
        <dbReference type="Proteomes" id="UP001595891"/>
    </source>
</evidence>
<sequence length="366" mass="38825">MDDEIEIFTAGRPAAPPYPSEAREEARRNLLAEGGRRRFRTPRFGWQAAGAFGLTVALIGGIALALPSWTGGSAARPGAAATESASVASSQGMGELSPKPGQFLLFESETMYTAEYAGDSTGTDTARYLYRTQRKIWSSADGSAPGLLSITGLEPRALPGLPLPAEATRDERESWHQIAGHCPGSPDVFRTDYAYLSGLPSDGPAMRDYLYERDHGGQSADDGVFTAVGDLTRENYMPRAQRQALFEAAKTIPGVKVADGVKDAAGRAGVAVGREENGVLTQLVFDPDTFLFLGERGTVVDEKTGRAPVGTVVALTAQLKVSVVDRLPEAEGAARDGSCDVQERPATPPAGDYTMPTTKPSSRTPM</sequence>
<keyword evidence="2" id="KW-1133">Transmembrane helix</keyword>
<feature type="compositionally biased region" description="Basic and acidic residues" evidence="1">
    <location>
        <begin position="330"/>
        <end position="343"/>
    </location>
</feature>
<dbReference type="Proteomes" id="UP001595891">
    <property type="component" value="Unassembled WGS sequence"/>
</dbReference>